<dbReference type="PROSITE" id="PS51186">
    <property type="entry name" value="GNAT"/>
    <property type="match status" value="1"/>
</dbReference>
<keyword evidence="3" id="KW-1185">Reference proteome</keyword>
<name>A0A3B7MIK0_9BACT</name>
<reference evidence="2 3" key="1">
    <citation type="submission" date="2018-09" db="EMBL/GenBank/DDBJ databases">
        <title>Genome sequencing of strain 6GH32-13.</title>
        <authorList>
            <person name="Weon H.-Y."/>
            <person name="Heo J."/>
            <person name="Kwon S.-W."/>
        </authorList>
    </citation>
    <scope>NUCLEOTIDE SEQUENCE [LARGE SCALE GENOMIC DNA]</scope>
    <source>
        <strain evidence="2 3">5GH32-13</strain>
    </source>
</reference>
<dbReference type="EMBL" id="CP032157">
    <property type="protein sequence ID" value="AXY74264.1"/>
    <property type="molecule type" value="Genomic_DNA"/>
</dbReference>
<dbReference type="InterPro" id="IPR000182">
    <property type="entry name" value="GNAT_dom"/>
</dbReference>
<feature type="domain" description="N-acetyltransferase" evidence="1">
    <location>
        <begin position="199"/>
        <end position="373"/>
    </location>
</feature>
<dbReference type="GO" id="GO:0016747">
    <property type="term" value="F:acyltransferase activity, transferring groups other than amino-acyl groups"/>
    <property type="evidence" value="ECO:0007669"/>
    <property type="project" value="InterPro"/>
</dbReference>
<dbReference type="Proteomes" id="UP000263900">
    <property type="component" value="Chromosome"/>
</dbReference>
<evidence type="ECO:0000313" key="2">
    <source>
        <dbReference type="EMBL" id="AXY74264.1"/>
    </source>
</evidence>
<dbReference type="PANTHER" id="PTHR41368">
    <property type="entry name" value="PROTEIN YGHO"/>
    <property type="match status" value="1"/>
</dbReference>
<dbReference type="PANTHER" id="PTHR41368:SF1">
    <property type="entry name" value="PROTEIN YGHO"/>
    <property type="match status" value="1"/>
</dbReference>
<sequence length="373" mass="42190">MTGIVTVRTSKQLKAFIDFPHDLYAGDNNYVPELFIAQRDLLTPGKHPFHDHSKVQLFLFYRDGAISGRIAAILNNNHNLFNNTTDGFFGFFECINDLDIAAALFASAEQWLKEQGATTIIGPVNPSTNEPCGLLLEGFDLPPLAMMVYNKPYYASLMEAIALRKKVDLLAYDLPIGMVDDRPLQLEEKLLARLKTKDITIRAVNKKDLANEALKVKEVYNAAWDKNLGFVPMTDKEFSYLAKDLKMVLDEQFCLIAEHQGKQVGFALAIPDINQILIKVRRGRLLPTGIFKLLLGMKKVNRVRVLALGVVKDYRKLGIEACFYAAIIRRAGARKMTGGEASWILEDNELMNQGIKRMNGKVYKRYRIYEKPL</sequence>
<accession>A0A3B7MIK0</accession>
<dbReference type="Gene3D" id="3.40.630.30">
    <property type="match status" value="1"/>
</dbReference>
<gene>
    <name evidence="2" type="ORF">D3H65_09880</name>
</gene>
<dbReference type="AlphaFoldDB" id="A0A3B7MIK0"/>
<dbReference type="InterPro" id="IPR039968">
    <property type="entry name" value="BcerS-like"/>
</dbReference>
<dbReference type="KEGG" id="pseg:D3H65_09880"/>
<dbReference type="SUPFAM" id="SSF55729">
    <property type="entry name" value="Acyl-CoA N-acyltransferases (Nat)"/>
    <property type="match status" value="1"/>
</dbReference>
<organism evidence="2 3">
    <name type="scientific">Paraflavitalea soli</name>
    <dbReference type="NCBI Taxonomy" id="2315862"/>
    <lineage>
        <taxon>Bacteria</taxon>
        <taxon>Pseudomonadati</taxon>
        <taxon>Bacteroidota</taxon>
        <taxon>Chitinophagia</taxon>
        <taxon>Chitinophagales</taxon>
        <taxon>Chitinophagaceae</taxon>
        <taxon>Paraflavitalea</taxon>
    </lineage>
</organism>
<evidence type="ECO:0000313" key="3">
    <source>
        <dbReference type="Proteomes" id="UP000263900"/>
    </source>
</evidence>
<proteinExistence type="predicted"/>
<protein>
    <recommendedName>
        <fullName evidence="1">N-acetyltransferase domain-containing protein</fullName>
    </recommendedName>
</protein>
<dbReference type="RefSeq" id="WP_119050151.1">
    <property type="nucleotide sequence ID" value="NZ_CP032157.1"/>
</dbReference>
<evidence type="ECO:0000259" key="1">
    <source>
        <dbReference type="PROSITE" id="PS51186"/>
    </source>
</evidence>
<dbReference type="OrthoDB" id="9806005at2"/>
<dbReference type="InterPro" id="IPR016181">
    <property type="entry name" value="Acyl_CoA_acyltransferase"/>
</dbReference>